<accession>A0A060SGR6</accession>
<name>A0A060SGR6_PYCCI</name>
<sequence>MAGTKRKTDENATPLAAKKPRGKASAAQTSTANNAAAALVNAVLADPQAYPIPDKEDDVRASFVELASYARTLEQEIATLTTDAAAHAAGSSAPPARPAKTREQLETEAEKIARAAQSGIKKQMKWRPSCKDGSARWTYDGICPDPEVFGVLMGLDGPPKFKMKKFSVEEFEDLIGPCQASARYDNMYITGKDVNVRWSDTGEFKFSGTYGRRV</sequence>
<gene>
    <name evidence="2" type="ORF">BN946_scf185008.g124</name>
</gene>
<dbReference type="AlphaFoldDB" id="A0A060SGR6"/>
<organism evidence="2 3">
    <name type="scientific">Pycnoporus cinnabarinus</name>
    <name type="common">Cinnabar-red polypore</name>
    <name type="synonym">Trametes cinnabarina</name>
    <dbReference type="NCBI Taxonomy" id="5643"/>
    <lineage>
        <taxon>Eukaryota</taxon>
        <taxon>Fungi</taxon>
        <taxon>Dikarya</taxon>
        <taxon>Basidiomycota</taxon>
        <taxon>Agaricomycotina</taxon>
        <taxon>Agaricomycetes</taxon>
        <taxon>Polyporales</taxon>
        <taxon>Polyporaceae</taxon>
        <taxon>Trametes</taxon>
    </lineage>
</organism>
<proteinExistence type="predicted"/>
<dbReference type="EMBL" id="CCBP010000120">
    <property type="protein sequence ID" value="CDO73361.1"/>
    <property type="molecule type" value="Genomic_DNA"/>
</dbReference>
<dbReference type="OMA" id="IKKQMTW"/>
<keyword evidence="3" id="KW-1185">Reference proteome</keyword>
<reference evidence="2" key="1">
    <citation type="submission" date="2014-01" db="EMBL/GenBank/DDBJ databases">
        <title>The genome of the white-rot fungus Pycnoporus cinnabarinus: a basidiomycete model with a versatile arsenal for lignocellulosic biomass breakdown.</title>
        <authorList>
            <person name="Levasseur A."/>
            <person name="Lomascolo A."/>
            <person name="Ruiz-Duenas F.J."/>
            <person name="Uzan E."/>
            <person name="Piumi F."/>
            <person name="Kues U."/>
            <person name="Ram A.F.J."/>
            <person name="Murat C."/>
            <person name="Haon M."/>
            <person name="Benoit I."/>
            <person name="Arfi Y."/>
            <person name="Chevret D."/>
            <person name="Drula E."/>
            <person name="Kwon M.J."/>
            <person name="Gouret P."/>
            <person name="Lesage-Meessen L."/>
            <person name="Lombard V."/>
            <person name="Mariette J."/>
            <person name="Noirot C."/>
            <person name="Park J."/>
            <person name="Patyshakuliyeva A."/>
            <person name="Wieneger R.A.B."/>
            <person name="Wosten H.A.B."/>
            <person name="Martin F."/>
            <person name="Coutinho P.M."/>
            <person name="de Vries R."/>
            <person name="Martinez A.T."/>
            <person name="Klopp C."/>
            <person name="Pontarotti P."/>
            <person name="Henrissat B."/>
            <person name="Record E."/>
        </authorList>
    </citation>
    <scope>NUCLEOTIDE SEQUENCE [LARGE SCALE GENOMIC DNA]</scope>
    <source>
        <strain evidence="2">BRFM137</strain>
    </source>
</reference>
<dbReference type="HOGENOM" id="CLU_102039_0_0_1"/>
<evidence type="ECO:0000313" key="2">
    <source>
        <dbReference type="EMBL" id="CDO73361.1"/>
    </source>
</evidence>
<feature type="compositionally biased region" description="Low complexity" evidence="1">
    <location>
        <begin position="84"/>
        <end position="94"/>
    </location>
</feature>
<comment type="caution">
    <text evidence="2">The sequence shown here is derived from an EMBL/GenBank/DDBJ whole genome shotgun (WGS) entry which is preliminary data.</text>
</comment>
<protein>
    <submittedName>
        <fullName evidence="2">Uncharacterized protein</fullName>
    </submittedName>
</protein>
<dbReference type="Proteomes" id="UP000029665">
    <property type="component" value="Unassembled WGS sequence"/>
</dbReference>
<evidence type="ECO:0000256" key="1">
    <source>
        <dbReference type="SAM" id="MobiDB-lite"/>
    </source>
</evidence>
<feature type="compositionally biased region" description="Basic and acidic residues" evidence="1">
    <location>
        <begin position="1"/>
        <end position="10"/>
    </location>
</feature>
<feature type="region of interest" description="Disordered" evidence="1">
    <location>
        <begin position="84"/>
        <end position="103"/>
    </location>
</feature>
<evidence type="ECO:0000313" key="3">
    <source>
        <dbReference type="Proteomes" id="UP000029665"/>
    </source>
</evidence>
<dbReference type="OrthoDB" id="5370359at2759"/>
<feature type="region of interest" description="Disordered" evidence="1">
    <location>
        <begin position="1"/>
        <end position="32"/>
    </location>
</feature>